<accession>A0A2K3N1P2</accession>
<feature type="domain" description="DALR anticodon binding" evidence="1">
    <location>
        <begin position="24"/>
        <end position="59"/>
    </location>
</feature>
<reference evidence="2 3" key="2">
    <citation type="journal article" date="2017" name="Front. Plant Sci.">
        <title>Gene Classification and Mining of Molecular Markers Useful in Red Clover (Trifolium pratense) Breeding.</title>
        <authorList>
            <person name="Istvanek J."/>
            <person name="Dluhosova J."/>
            <person name="Dluhos P."/>
            <person name="Patkova L."/>
            <person name="Nedelnik J."/>
            <person name="Repkova J."/>
        </authorList>
    </citation>
    <scope>NUCLEOTIDE SEQUENCE [LARGE SCALE GENOMIC DNA]</scope>
    <source>
        <strain evidence="3">cv. Tatra</strain>
        <tissue evidence="2">Young leaves</tissue>
    </source>
</reference>
<dbReference type="GO" id="GO:0006420">
    <property type="term" value="P:arginyl-tRNA aminoacylation"/>
    <property type="evidence" value="ECO:0007669"/>
    <property type="project" value="InterPro"/>
</dbReference>
<protein>
    <submittedName>
        <fullName evidence="2">Arginine-tRNA ligase cytoplasmic-like</fullName>
    </submittedName>
</protein>
<organism evidence="2 3">
    <name type="scientific">Trifolium pratense</name>
    <name type="common">Red clover</name>
    <dbReference type="NCBI Taxonomy" id="57577"/>
    <lineage>
        <taxon>Eukaryota</taxon>
        <taxon>Viridiplantae</taxon>
        <taxon>Streptophyta</taxon>
        <taxon>Embryophyta</taxon>
        <taxon>Tracheophyta</taxon>
        <taxon>Spermatophyta</taxon>
        <taxon>Magnoliopsida</taxon>
        <taxon>eudicotyledons</taxon>
        <taxon>Gunneridae</taxon>
        <taxon>Pentapetalae</taxon>
        <taxon>rosids</taxon>
        <taxon>fabids</taxon>
        <taxon>Fabales</taxon>
        <taxon>Fabaceae</taxon>
        <taxon>Papilionoideae</taxon>
        <taxon>50 kb inversion clade</taxon>
        <taxon>NPAAA clade</taxon>
        <taxon>Hologalegina</taxon>
        <taxon>IRL clade</taxon>
        <taxon>Trifolieae</taxon>
        <taxon>Trifolium</taxon>
    </lineage>
</organism>
<dbReference type="InterPro" id="IPR009080">
    <property type="entry name" value="tRNAsynth_Ia_anticodon-bd"/>
</dbReference>
<dbReference type="InterPro" id="IPR008909">
    <property type="entry name" value="DALR_anticod-bd"/>
</dbReference>
<keyword evidence="2" id="KW-0436">Ligase</keyword>
<feature type="non-terminal residue" evidence="2">
    <location>
        <position position="1"/>
    </location>
</feature>
<comment type="caution">
    <text evidence="2">The sequence shown here is derived from an EMBL/GenBank/DDBJ whole genome shotgun (WGS) entry which is preliminary data.</text>
</comment>
<dbReference type="SUPFAM" id="SSF47323">
    <property type="entry name" value="Anticodon-binding domain of a subclass of class I aminoacyl-tRNA synthetases"/>
    <property type="match status" value="1"/>
</dbReference>
<dbReference type="AlphaFoldDB" id="A0A2K3N1P2"/>
<dbReference type="Gene3D" id="1.10.730.10">
    <property type="entry name" value="Isoleucyl-tRNA Synthetase, Domain 1"/>
    <property type="match status" value="1"/>
</dbReference>
<dbReference type="STRING" id="57577.A0A2K3N1P2"/>
<gene>
    <name evidence="2" type="ORF">L195_g020189</name>
</gene>
<name>A0A2K3N1P2_TRIPR</name>
<dbReference type="GO" id="GO:0005524">
    <property type="term" value="F:ATP binding"/>
    <property type="evidence" value="ECO:0007669"/>
    <property type="project" value="InterPro"/>
</dbReference>
<dbReference type="EMBL" id="ASHM01015057">
    <property type="protein sequence ID" value="PNX96971.1"/>
    <property type="molecule type" value="Genomic_DNA"/>
</dbReference>
<evidence type="ECO:0000313" key="3">
    <source>
        <dbReference type="Proteomes" id="UP000236291"/>
    </source>
</evidence>
<dbReference type="Pfam" id="PF05746">
    <property type="entry name" value="DALR_1"/>
    <property type="match status" value="1"/>
</dbReference>
<dbReference type="GO" id="GO:0004814">
    <property type="term" value="F:arginine-tRNA ligase activity"/>
    <property type="evidence" value="ECO:0007669"/>
    <property type="project" value="InterPro"/>
</dbReference>
<reference evidence="2 3" key="1">
    <citation type="journal article" date="2014" name="Am. J. Bot.">
        <title>Genome assembly and annotation for red clover (Trifolium pratense; Fabaceae).</title>
        <authorList>
            <person name="Istvanek J."/>
            <person name="Jaros M."/>
            <person name="Krenek A."/>
            <person name="Repkova J."/>
        </authorList>
    </citation>
    <scope>NUCLEOTIDE SEQUENCE [LARGE SCALE GENOMIC DNA]</scope>
    <source>
        <strain evidence="3">cv. Tatra</strain>
        <tissue evidence="2">Young leaves</tissue>
    </source>
</reference>
<evidence type="ECO:0000313" key="2">
    <source>
        <dbReference type="EMBL" id="PNX96971.1"/>
    </source>
</evidence>
<dbReference type="Proteomes" id="UP000236291">
    <property type="component" value="Unassembled WGS sequence"/>
</dbReference>
<proteinExistence type="predicted"/>
<evidence type="ECO:0000259" key="1">
    <source>
        <dbReference type="Pfam" id="PF05746"/>
    </source>
</evidence>
<sequence length="59" mass="6683">TGIVVLDHEDERTLGLHLLLFTEVVGSPEETSRLLLCEATLVVMRHCFYLLGIEPVYKL</sequence>